<dbReference type="RefSeq" id="WP_155352881.1">
    <property type="nucleotide sequence ID" value="NZ_BAAAHL010000077.1"/>
</dbReference>
<evidence type="ECO:0000313" key="1">
    <source>
        <dbReference type="EMBL" id="GES07168.1"/>
    </source>
</evidence>
<dbReference type="Pfam" id="PF00378">
    <property type="entry name" value="ECH_1"/>
    <property type="match status" value="1"/>
</dbReference>
<evidence type="ECO:0000313" key="2">
    <source>
        <dbReference type="Proteomes" id="UP000331127"/>
    </source>
</evidence>
<dbReference type="AlphaFoldDB" id="A0A5M3WLJ9"/>
<dbReference type="EMBL" id="BLAE01000005">
    <property type="protein sequence ID" value="GES07168.1"/>
    <property type="molecule type" value="Genomic_DNA"/>
</dbReference>
<reference evidence="1 2" key="1">
    <citation type="submission" date="2019-10" db="EMBL/GenBank/DDBJ databases">
        <title>Whole genome shotgun sequence of Acrocarpospora macrocephala NBRC 16266.</title>
        <authorList>
            <person name="Ichikawa N."/>
            <person name="Kimura A."/>
            <person name="Kitahashi Y."/>
            <person name="Komaki H."/>
            <person name="Oguchi A."/>
        </authorList>
    </citation>
    <scope>NUCLEOTIDE SEQUENCE [LARGE SCALE GENOMIC DNA]</scope>
    <source>
        <strain evidence="1 2">NBRC 16266</strain>
    </source>
</reference>
<comment type="caution">
    <text evidence="1">The sequence shown here is derived from an EMBL/GenBank/DDBJ whole genome shotgun (WGS) entry which is preliminary data.</text>
</comment>
<keyword evidence="2" id="KW-1185">Reference proteome</keyword>
<dbReference type="PANTHER" id="PTHR43459">
    <property type="entry name" value="ENOYL-COA HYDRATASE"/>
    <property type="match status" value="1"/>
</dbReference>
<dbReference type="Proteomes" id="UP000331127">
    <property type="component" value="Unassembled WGS sequence"/>
</dbReference>
<dbReference type="InterPro" id="IPR001753">
    <property type="entry name" value="Enoyl-CoA_hydra/iso"/>
</dbReference>
<protein>
    <submittedName>
        <fullName evidence="1">Crotonase</fullName>
    </submittedName>
</protein>
<dbReference type="GO" id="GO:0003824">
    <property type="term" value="F:catalytic activity"/>
    <property type="evidence" value="ECO:0007669"/>
    <property type="project" value="UniProtKB-ARBA"/>
</dbReference>
<dbReference type="PANTHER" id="PTHR43459:SF1">
    <property type="entry name" value="EG:BACN32G11.4 PROTEIN"/>
    <property type="match status" value="1"/>
</dbReference>
<dbReference type="Gene3D" id="3.90.226.10">
    <property type="entry name" value="2-enoyl-CoA Hydratase, Chain A, domain 1"/>
    <property type="match status" value="1"/>
</dbReference>
<dbReference type="OrthoDB" id="9807606at2"/>
<sequence length="252" mass="27439">MSKIAPRLAAYAGKYQRVRLERDDAGVLLVTLHTDGESLIWDTTAHDELAYCFTDIACDPENRVVVLTGAGEAFCDAIDFTSFTLNTPGDWDNSVFEGQRLLNNLLGIRVPVIAAVNGPASVHSEIPIISDIVLTSDTTYFQDAPHFPGGIVPGDGIHTAWLYALGPKRGKYFLLTGQKLTAAEAKDAGAVDEVLAPDQVLPRALELAHEMAQKHTLTLRYTREVLTRELKGLMHDQIGYGLAHEALAALDM</sequence>
<accession>A0A5M3WLJ9</accession>
<name>A0A5M3WLJ9_9ACTN</name>
<dbReference type="SUPFAM" id="SSF52096">
    <property type="entry name" value="ClpP/crotonase"/>
    <property type="match status" value="1"/>
</dbReference>
<proteinExistence type="predicted"/>
<gene>
    <name evidence="1" type="ORF">Amac_007630</name>
</gene>
<dbReference type="InterPro" id="IPR029045">
    <property type="entry name" value="ClpP/crotonase-like_dom_sf"/>
</dbReference>
<organism evidence="1 2">
    <name type="scientific">Acrocarpospora macrocephala</name>
    <dbReference type="NCBI Taxonomy" id="150177"/>
    <lineage>
        <taxon>Bacteria</taxon>
        <taxon>Bacillati</taxon>
        <taxon>Actinomycetota</taxon>
        <taxon>Actinomycetes</taxon>
        <taxon>Streptosporangiales</taxon>
        <taxon>Streptosporangiaceae</taxon>
        <taxon>Acrocarpospora</taxon>
    </lineage>
</organism>
<dbReference type="CDD" id="cd06558">
    <property type="entry name" value="crotonase-like"/>
    <property type="match status" value="1"/>
</dbReference>